<evidence type="ECO:0000313" key="2">
    <source>
        <dbReference type="Proteomes" id="UP000235672"/>
    </source>
</evidence>
<dbReference type="EMBL" id="KZ613483">
    <property type="protein sequence ID" value="PMD20870.1"/>
    <property type="molecule type" value="Genomic_DNA"/>
</dbReference>
<keyword evidence="2" id="KW-1185">Reference proteome</keyword>
<name>A0A2J6Q3M3_9HELO</name>
<dbReference type="AlphaFoldDB" id="A0A2J6Q3M3"/>
<organism evidence="1 2">
    <name type="scientific">Hyaloscypha hepaticicola</name>
    <dbReference type="NCBI Taxonomy" id="2082293"/>
    <lineage>
        <taxon>Eukaryota</taxon>
        <taxon>Fungi</taxon>
        <taxon>Dikarya</taxon>
        <taxon>Ascomycota</taxon>
        <taxon>Pezizomycotina</taxon>
        <taxon>Leotiomycetes</taxon>
        <taxon>Helotiales</taxon>
        <taxon>Hyaloscyphaceae</taxon>
        <taxon>Hyaloscypha</taxon>
    </lineage>
</organism>
<evidence type="ECO:0000313" key="1">
    <source>
        <dbReference type="EMBL" id="PMD20870.1"/>
    </source>
</evidence>
<gene>
    <name evidence="1" type="ORF">NA56DRAFT_704101</name>
</gene>
<dbReference type="Proteomes" id="UP000235672">
    <property type="component" value="Unassembled WGS sequence"/>
</dbReference>
<dbReference type="OrthoDB" id="2129688at2759"/>
<evidence type="ECO:0008006" key="3">
    <source>
        <dbReference type="Google" id="ProtNLM"/>
    </source>
</evidence>
<proteinExistence type="predicted"/>
<accession>A0A2J6Q3M3</accession>
<reference evidence="1 2" key="1">
    <citation type="submission" date="2016-05" db="EMBL/GenBank/DDBJ databases">
        <title>A degradative enzymes factory behind the ericoid mycorrhizal symbiosis.</title>
        <authorList>
            <consortium name="DOE Joint Genome Institute"/>
            <person name="Martino E."/>
            <person name="Morin E."/>
            <person name="Grelet G."/>
            <person name="Kuo A."/>
            <person name="Kohler A."/>
            <person name="Daghino S."/>
            <person name="Barry K."/>
            <person name="Choi C."/>
            <person name="Cichocki N."/>
            <person name="Clum A."/>
            <person name="Copeland A."/>
            <person name="Hainaut M."/>
            <person name="Haridas S."/>
            <person name="Labutti K."/>
            <person name="Lindquist E."/>
            <person name="Lipzen A."/>
            <person name="Khouja H.-R."/>
            <person name="Murat C."/>
            <person name="Ohm R."/>
            <person name="Olson A."/>
            <person name="Spatafora J."/>
            <person name="Veneault-Fourrey C."/>
            <person name="Henrissat B."/>
            <person name="Grigoriev I."/>
            <person name="Martin F."/>
            <person name="Perotto S."/>
        </authorList>
    </citation>
    <scope>NUCLEOTIDE SEQUENCE [LARGE SCALE GENOMIC DNA]</scope>
    <source>
        <strain evidence="1 2">UAMH 7357</strain>
    </source>
</reference>
<protein>
    <recommendedName>
        <fullName evidence="3">BTB domain-containing protein</fullName>
    </recommendedName>
</protein>
<sequence length="325" mass="36734">MASTEKSNDELPTSPIIFKVRGLVPDVHLDVFGTIIHVHSTILKIYSHFFFSYLDAPGSAIAISGTAFKYDWTTKVVDEGQDWQLVSNNDKAGDLDIHNFKGDSTTQALAFYKLLCAIYSMPFILENPNELFSLTALARFYAALPVLSRNLSNVLPQSPKFLLGMQDKALELLVTAKELRYPLLFKDTRYYSKTALSCVSALGEDAKSSKITDPQLKRAATNALNEISSEIPYGQPPWGGELEAARAHRSTHLNMRVICLPCYYRTLANTNTAPYQDKLRKLIEPLWESNLSLIRAKNLKKRECYFLGVNIRDEELPWDQTQTDW</sequence>